<name>A0AAP7DWX2_9FIRM</name>
<proteinExistence type="predicted"/>
<dbReference type="PRINTS" id="PR01998">
    <property type="entry name" value="MTP2STAPHYLO"/>
</dbReference>
<evidence type="ECO:0000313" key="1">
    <source>
        <dbReference type="EMBL" id="NSE56670.1"/>
    </source>
</evidence>
<reference evidence="1" key="1">
    <citation type="journal article" date="2020" name="Cell Host Microbe">
        <title>Functional and Genomic Variation between Human-Derived Isolates of Lachnospiraceae Reveals Inter- and Intra-Species Diversity.</title>
        <authorList>
            <person name="Sorbara M.T."/>
            <person name="Littmann E.R."/>
            <person name="Fontana E."/>
            <person name="Moody T.U."/>
            <person name="Kohout C.E."/>
            <person name="Gjonbalaj M."/>
            <person name="Eaton V."/>
            <person name="Seok R."/>
            <person name="Leiner I.M."/>
            <person name="Pamer E.G."/>
        </authorList>
    </citation>
    <scope>NUCLEOTIDE SEQUENCE</scope>
    <source>
        <strain evidence="1">MSK.10.16</strain>
    </source>
</reference>
<dbReference type="InterPro" id="IPR011855">
    <property type="entry name" value="Phgtail_TP901_1"/>
</dbReference>
<dbReference type="PRINTS" id="PR01997">
    <property type="entry name" value="MTP2FAMILY"/>
</dbReference>
<organism evidence="1 2">
    <name type="scientific">Dorea longicatena</name>
    <dbReference type="NCBI Taxonomy" id="88431"/>
    <lineage>
        <taxon>Bacteria</taxon>
        <taxon>Bacillati</taxon>
        <taxon>Bacillota</taxon>
        <taxon>Clostridia</taxon>
        <taxon>Lachnospirales</taxon>
        <taxon>Lachnospiraceae</taxon>
        <taxon>Dorea</taxon>
    </lineage>
</organism>
<reference evidence="1" key="2">
    <citation type="submission" date="2020-02" db="EMBL/GenBank/DDBJ databases">
        <authorList>
            <person name="Littmann E."/>
            <person name="Sorbara M."/>
        </authorList>
    </citation>
    <scope>NUCLEOTIDE SEQUENCE</scope>
    <source>
        <strain evidence="1">MSK.10.16</strain>
    </source>
</reference>
<gene>
    <name evidence="1" type="ORF">G4332_00770</name>
</gene>
<dbReference type="AlphaFoldDB" id="A0AAP7DWX2"/>
<dbReference type="NCBIfam" id="TIGR02126">
    <property type="entry name" value="phgtail_TP901_1"/>
    <property type="match status" value="1"/>
</dbReference>
<comment type="caution">
    <text evidence="1">The sequence shown here is derived from an EMBL/GenBank/DDBJ whole genome shotgun (WGS) entry which is preliminary data.</text>
</comment>
<evidence type="ECO:0000313" key="2">
    <source>
        <dbReference type="Proteomes" id="UP000724058"/>
    </source>
</evidence>
<dbReference type="Proteomes" id="UP000724058">
    <property type="component" value="Unassembled WGS sequence"/>
</dbReference>
<sequence length="181" mass="19794">MTIVKNRKLFGLQLFAEAVAGKKIVYLYRILSTEKDHDATALAFTTENERTKSKDADSTVTKDGTVRTPGAAEGEITASSLLKKGDKFIDELEAALDDDEKMEIWEVNLAEPQASSSNKFKAKYFQGYLTEIDKTSNAEDNVELSLTFGLEGKGVDGYATVTAEQQEVAAYVFADTQKTGA</sequence>
<dbReference type="EMBL" id="JAAIOD010000001">
    <property type="protein sequence ID" value="NSE56670.1"/>
    <property type="molecule type" value="Genomic_DNA"/>
</dbReference>
<accession>A0AAP7DWX2</accession>
<protein>
    <submittedName>
        <fullName evidence="1">Phage major tail protein, TP901-1 family</fullName>
    </submittedName>
</protein>
<dbReference type="Pfam" id="PF06199">
    <property type="entry name" value="Phage_tail_2"/>
    <property type="match status" value="1"/>
</dbReference>
<dbReference type="InterPro" id="IPR022345">
    <property type="entry name" value="Phage_69_Orf23_MTP"/>
</dbReference>